<dbReference type="Proteomes" id="UP001189122">
    <property type="component" value="Unassembled WGS sequence"/>
</dbReference>
<dbReference type="GO" id="GO:0033314">
    <property type="term" value="P:mitotic DNA replication checkpoint signaling"/>
    <property type="evidence" value="ECO:0007669"/>
    <property type="project" value="TreeGrafter"/>
</dbReference>
<evidence type="ECO:0000256" key="5">
    <source>
        <dbReference type="ARBA" id="ARBA00022840"/>
    </source>
</evidence>
<protein>
    <recommendedName>
        <fullName evidence="9">ATPase AAA-type core domain-containing protein</fullName>
    </recommendedName>
</protein>
<evidence type="ECO:0000256" key="4">
    <source>
        <dbReference type="ARBA" id="ARBA00022763"/>
    </source>
</evidence>
<dbReference type="InterPro" id="IPR003959">
    <property type="entry name" value="ATPase_AAA_core"/>
</dbReference>
<dbReference type="GO" id="GO:0003689">
    <property type="term" value="F:DNA clamp loader activity"/>
    <property type="evidence" value="ECO:0007669"/>
    <property type="project" value="TreeGrafter"/>
</dbReference>
<dbReference type="InterPro" id="IPR027417">
    <property type="entry name" value="P-loop_NTPase"/>
</dbReference>
<dbReference type="GO" id="GO:0005634">
    <property type="term" value="C:nucleus"/>
    <property type="evidence" value="ECO:0007669"/>
    <property type="project" value="UniProtKB-SubCell"/>
</dbReference>
<dbReference type="Pfam" id="PF00004">
    <property type="entry name" value="AAA"/>
    <property type="match status" value="1"/>
</dbReference>
<reference evidence="10 11" key="1">
    <citation type="submission" date="2019-12" db="EMBL/GenBank/DDBJ databases">
        <authorList>
            <person name="Scholz U."/>
            <person name="Mascher M."/>
            <person name="Fiebig A."/>
        </authorList>
    </citation>
    <scope>NUCLEOTIDE SEQUENCE</scope>
</reference>
<evidence type="ECO:0000313" key="10">
    <source>
        <dbReference type="EMBL" id="CAA2624905.1"/>
    </source>
</evidence>
<evidence type="ECO:0000313" key="11">
    <source>
        <dbReference type="Proteomes" id="UP001189122"/>
    </source>
</evidence>
<keyword evidence="3" id="KW-0547">Nucleotide-binding</keyword>
<evidence type="ECO:0000256" key="3">
    <source>
        <dbReference type="ARBA" id="ARBA00022741"/>
    </source>
</evidence>
<dbReference type="Gene3D" id="3.40.50.300">
    <property type="entry name" value="P-loop containing nucleotide triphosphate hydrolases"/>
    <property type="match status" value="1"/>
</dbReference>
<accession>A0A7I8J2W1</accession>
<dbReference type="GO" id="GO:0003682">
    <property type="term" value="F:chromatin binding"/>
    <property type="evidence" value="ECO:0007669"/>
    <property type="project" value="TreeGrafter"/>
</dbReference>
<dbReference type="PANTHER" id="PTHR12172">
    <property type="entry name" value="CELL CYCLE CHECKPOINT PROTEIN RAD17"/>
    <property type="match status" value="1"/>
</dbReference>
<evidence type="ECO:0000256" key="8">
    <source>
        <dbReference type="SAM" id="MobiDB-lite"/>
    </source>
</evidence>
<keyword evidence="7" id="KW-0131">Cell cycle</keyword>
<keyword evidence="11" id="KW-1185">Reference proteome</keyword>
<dbReference type="GO" id="GO:0016887">
    <property type="term" value="F:ATP hydrolysis activity"/>
    <property type="evidence" value="ECO:0007669"/>
    <property type="project" value="InterPro"/>
</dbReference>
<proteinExistence type="inferred from homology"/>
<keyword evidence="6" id="KW-0539">Nucleus</keyword>
<feature type="region of interest" description="Disordered" evidence="8">
    <location>
        <begin position="921"/>
        <end position="941"/>
    </location>
</feature>
<dbReference type="GO" id="GO:0005524">
    <property type="term" value="F:ATP binding"/>
    <property type="evidence" value="ECO:0007669"/>
    <property type="project" value="UniProtKB-KW"/>
</dbReference>
<evidence type="ECO:0000259" key="9">
    <source>
        <dbReference type="Pfam" id="PF00004"/>
    </source>
</evidence>
<dbReference type="GO" id="GO:0006281">
    <property type="term" value="P:DNA repair"/>
    <property type="evidence" value="ECO:0007669"/>
    <property type="project" value="InterPro"/>
</dbReference>
<dbReference type="InterPro" id="IPR004582">
    <property type="entry name" value="Checkpoint_prot_Rad17_Rad24"/>
</dbReference>
<comment type="subcellular location">
    <subcellularLocation>
        <location evidence="1">Nucleus</location>
    </subcellularLocation>
</comment>
<comment type="similarity">
    <text evidence="2">Belongs to the rad17/RAD24 family.</text>
</comment>
<gene>
    <name evidence="10" type="ORF">SI7747_08010711</name>
</gene>
<evidence type="ECO:0000256" key="7">
    <source>
        <dbReference type="ARBA" id="ARBA00023306"/>
    </source>
</evidence>
<name>A0A7I8J2W1_SPIIN</name>
<dbReference type="EMBL" id="CACRZD030000008">
    <property type="protein sequence ID" value="CAA6664322.1"/>
    <property type="molecule type" value="Genomic_DNA"/>
</dbReference>
<evidence type="ECO:0000256" key="6">
    <source>
        <dbReference type="ARBA" id="ARBA00023242"/>
    </source>
</evidence>
<evidence type="ECO:0000256" key="2">
    <source>
        <dbReference type="ARBA" id="ARBA00006168"/>
    </source>
</evidence>
<sequence length="972" mass="108253">MEQEDVMETTGDGSMCKKSYEKMEMQKVDLHPCKGLPLLHEEGSMAMSHEMRLIHPFFSRWKTKKVSEFSLISKLNKSYNSAPEEDLDDISPLDWGRWEIMRDHYLIYLNMFPQKAIYYLYLMPLCCLSDENLEQTCQDVVPYQLHHLTDGCLWTNKYQPGKGVEVCGNNEAVKFLGEWLASWQERCLQEAKGRTSKTICIDEDSDESLYENDSDSENDEASLRNVLLVTGPVGYCGKTAAIYACAKELGFHVIEVNASDVRNGAHIKQKFGEAMDSQAIELWYIGLPFIKSSANPEAIASKDGDLKQALTLCESTNIKCPGNSFENQSSTCRVANRNLFLFEDMDAIFHEDRGLITTIMQLAETSKRPIILTTNSKYPNLPHALDKVVVAFTRPSTEELLACICLICSAEGAHVSPRLLEQLINTCQGDIRKTILLLQFWCQGEKGRPAFLPWSFPCELSLKVEEEISNTVSSLLENQGIIHSFTKEDITVSIDTPRNIATGTGEDAMMKNVCPSFQYNESSTPINDSMGFSDALGSLLTSPDGNLYASDTNLDINTHVMRFPQPMEDANCTNSCADLFVESAALSSDSFMIDKIASSSHVCNTYTSTCTPELSVVPETEIINSPDFSSRLVDFSLNNSGSELPVSQEDVDHVEESILVADEDPMSKFANIDELDRESVHGNEEPDASQIEGDVGLSRGYQIMDECSCAGFSLELMPVDRSLSHPIIHSVNEKWKKLRSCQEDLRLHMTSAQKDALNILDLTSGLTNLISDADILLGRCQLLTSDVLELSETPHDELCSSSWYDEHLEMASTFSQHGLCLYASKAMRPPSTLRHENALHLAQEMLAANTCSMALGKRLSLKNTLSVTCGQRGFQRKASRELESKLCNALRPIIPTRSLMTLQSQALHEYASSLSLISKTENSRLSGGKDHPRSHRRAQASRHYLSSLPGALTPEDVELFAGYGCFGSLDFR</sequence>
<dbReference type="Gene3D" id="1.10.8.60">
    <property type="match status" value="1"/>
</dbReference>
<dbReference type="EMBL" id="LR743595">
    <property type="protein sequence ID" value="CAA2624905.1"/>
    <property type="molecule type" value="Genomic_DNA"/>
</dbReference>
<dbReference type="GO" id="GO:0000077">
    <property type="term" value="P:DNA damage checkpoint signaling"/>
    <property type="evidence" value="ECO:0007669"/>
    <property type="project" value="TreeGrafter"/>
</dbReference>
<dbReference type="CDD" id="cd00009">
    <property type="entry name" value="AAA"/>
    <property type="match status" value="1"/>
</dbReference>
<evidence type="ECO:0000256" key="1">
    <source>
        <dbReference type="ARBA" id="ARBA00004123"/>
    </source>
</evidence>
<dbReference type="SUPFAM" id="SSF52540">
    <property type="entry name" value="P-loop containing nucleoside triphosphate hydrolases"/>
    <property type="match status" value="1"/>
</dbReference>
<dbReference type="PANTHER" id="PTHR12172:SF1">
    <property type="entry name" value="P-LOOP CONTAINING NUCLEOSIDE TRIPHOSPHATE HYDROLASES SUPERFAMILY PROTEIN"/>
    <property type="match status" value="1"/>
</dbReference>
<dbReference type="AlphaFoldDB" id="A0A7I8J2W1"/>
<organism evidence="10">
    <name type="scientific">Spirodela intermedia</name>
    <name type="common">Intermediate duckweed</name>
    <dbReference type="NCBI Taxonomy" id="51605"/>
    <lineage>
        <taxon>Eukaryota</taxon>
        <taxon>Viridiplantae</taxon>
        <taxon>Streptophyta</taxon>
        <taxon>Embryophyta</taxon>
        <taxon>Tracheophyta</taxon>
        <taxon>Spermatophyta</taxon>
        <taxon>Magnoliopsida</taxon>
        <taxon>Liliopsida</taxon>
        <taxon>Araceae</taxon>
        <taxon>Lemnoideae</taxon>
        <taxon>Spirodela</taxon>
    </lineage>
</organism>
<feature type="domain" description="ATPase AAA-type core" evidence="9">
    <location>
        <begin position="227"/>
        <end position="385"/>
    </location>
</feature>
<keyword evidence="4" id="KW-0227">DNA damage</keyword>
<keyword evidence="5" id="KW-0067">ATP-binding</keyword>